<dbReference type="EMBL" id="CM018048">
    <property type="protein sequence ID" value="KAA8522388.1"/>
    <property type="molecule type" value="Genomic_DNA"/>
</dbReference>
<gene>
    <name evidence="2" type="ORF">F0562_013251</name>
</gene>
<dbReference type="SUPFAM" id="SSF54518">
    <property type="entry name" value="Tubby C-terminal domain-like"/>
    <property type="match status" value="1"/>
</dbReference>
<dbReference type="PANTHER" id="PTHR31087">
    <property type="match status" value="1"/>
</dbReference>
<dbReference type="InterPro" id="IPR007612">
    <property type="entry name" value="LOR"/>
</dbReference>
<proteinExistence type="inferred from homology"/>
<dbReference type="Gene3D" id="2.40.160.200">
    <property type="entry name" value="LURP1-related"/>
    <property type="match status" value="1"/>
</dbReference>
<protein>
    <recommendedName>
        <fullName evidence="4">Tubby C-terminal domain-containing protein</fullName>
    </recommendedName>
</protein>
<reference evidence="2 3" key="1">
    <citation type="submission" date="2019-09" db="EMBL/GenBank/DDBJ databases">
        <title>A chromosome-level genome assembly of the Chinese tupelo Nyssa sinensis.</title>
        <authorList>
            <person name="Yang X."/>
            <person name="Kang M."/>
            <person name="Yang Y."/>
            <person name="Xiong H."/>
            <person name="Wang M."/>
            <person name="Zhang Z."/>
            <person name="Wang Z."/>
            <person name="Wu H."/>
            <person name="Ma T."/>
            <person name="Liu J."/>
            <person name="Xi Z."/>
        </authorList>
    </citation>
    <scope>NUCLEOTIDE SEQUENCE [LARGE SCALE GENOMIC DNA]</scope>
    <source>
        <strain evidence="2">J267</strain>
        <tissue evidence="2">Leaf</tissue>
    </source>
</reference>
<organism evidence="2 3">
    <name type="scientific">Nyssa sinensis</name>
    <dbReference type="NCBI Taxonomy" id="561372"/>
    <lineage>
        <taxon>Eukaryota</taxon>
        <taxon>Viridiplantae</taxon>
        <taxon>Streptophyta</taxon>
        <taxon>Embryophyta</taxon>
        <taxon>Tracheophyta</taxon>
        <taxon>Spermatophyta</taxon>
        <taxon>Magnoliopsida</taxon>
        <taxon>eudicotyledons</taxon>
        <taxon>Gunneridae</taxon>
        <taxon>Pentapetalae</taxon>
        <taxon>asterids</taxon>
        <taxon>Cornales</taxon>
        <taxon>Nyssaceae</taxon>
        <taxon>Nyssa</taxon>
    </lineage>
</organism>
<evidence type="ECO:0000256" key="1">
    <source>
        <dbReference type="ARBA" id="ARBA00005437"/>
    </source>
</evidence>
<dbReference type="Proteomes" id="UP000325577">
    <property type="component" value="Linkage Group LG5"/>
</dbReference>
<sequence>MTKVYPHTPTCSSYMTSTRETFTIWMKSLVFHGNGCTVFDSNGEIVYRIDNYGRKCSGSEVYLMDLRGKVLFSIQPKKLQVFGCWDGYKWSDSAVNKESPWFQVRKDLNILRKDMSCSVTLGCGKSKASCYKMVGLAGKSAFKIIDTDDRIIAEVKQKQSSSGVSLGDDVLTLTVEPQIDHSLITALVTVYGLMNHKM</sequence>
<dbReference type="InterPro" id="IPR025659">
    <property type="entry name" value="Tubby-like_C"/>
</dbReference>
<name>A0A5J4ZXF9_9ASTE</name>
<dbReference type="AlphaFoldDB" id="A0A5J4ZXF9"/>
<evidence type="ECO:0008006" key="4">
    <source>
        <dbReference type="Google" id="ProtNLM"/>
    </source>
</evidence>
<dbReference type="Pfam" id="PF04525">
    <property type="entry name" value="LOR"/>
    <property type="match status" value="1"/>
</dbReference>
<dbReference type="InterPro" id="IPR038595">
    <property type="entry name" value="LOR_sf"/>
</dbReference>
<accession>A0A5J4ZXF9</accession>
<evidence type="ECO:0000313" key="3">
    <source>
        <dbReference type="Proteomes" id="UP000325577"/>
    </source>
</evidence>
<comment type="similarity">
    <text evidence="1">Belongs to the LOR family.</text>
</comment>
<dbReference type="OrthoDB" id="652749at2759"/>
<evidence type="ECO:0000313" key="2">
    <source>
        <dbReference type="EMBL" id="KAA8522388.1"/>
    </source>
</evidence>
<keyword evidence="3" id="KW-1185">Reference proteome</keyword>
<dbReference type="PANTHER" id="PTHR31087:SF153">
    <property type="entry name" value="PROTEIN LURP-ONE-RELATED 11"/>
    <property type="match status" value="1"/>
</dbReference>